<feature type="binding site" evidence="14">
    <location>
        <position position="358"/>
    </location>
    <ligand>
        <name>[4Fe-4S] cluster</name>
        <dbReference type="ChEBI" id="CHEBI:49883"/>
    </ligand>
</feature>
<dbReference type="AlphaFoldDB" id="A0A1W0WD44"/>
<protein>
    <recommendedName>
        <fullName evidence="8 11">Amidophosphoribosyltransferase</fullName>
        <shortName evidence="11">ATase</shortName>
        <ecNumber evidence="3 11">2.4.2.14</ecNumber>
    </recommendedName>
    <alternativeName>
        <fullName evidence="9 11">Glutamine phosphoribosylpyrophosphate amidotransferase</fullName>
    </alternativeName>
</protein>
<dbReference type="EC" id="2.4.2.14" evidence="3 11"/>
<comment type="cofactor">
    <cofactor evidence="14">
        <name>[4Fe-4S] cluster</name>
        <dbReference type="ChEBI" id="CHEBI:49883"/>
    </cofactor>
    <text evidence="14">Binds 1 [4Fe-4S] cluster per subunit.</text>
</comment>
<keyword evidence="18" id="KW-1185">Reference proteome</keyword>
<evidence type="ECO:0000256" key="8">
    <source>
        <dbReference type="ARBA" id="ARBA00033770"/>
    </source>
</evidence>
<dbReference type="CDD" id="cd06223">
    <property type="entry name" value="PRTases_typeI"/>
    <property type="match status" value="1"/>
</dbReference>
<feature type="region of interest" description="Disordered" evidence="15">
    <location>
        <begin position="221"/>
        <end position="242"/>
    </location>
</feature>
<name>A0A1W0WD44_HYPEX</name>
<comment type="pathway">
    <text evidence="1 11">Purine metabolism; IMP biosynthesis via de novo pathway; N(1)-(5-phospho-D-ribosyl)glycinamide from 5-phospho-alpha-D-ribose 1-diphosphate: step 1/2.</text>
</comment>
<keyword evidence="5 11" id="KW-0808">Transferase</keyword>
<dbReference type="GO" id="GO:0046872">
    <property type="term" value="F:metal ion binding"/>
    <property type="evidence" value="ECO:0007669"/>
    <property type="project" value="UniProtKB-KW"/>
</dbReference>
<dbReference type="SUPFAM" id="SSF56235">
    <property type="entry name" value="N-terminal nucleophile aminohydrolases (Ntn hydrolases)"/>
    <property type="match status" value="1"/>
</dbReference>
<dbReference type="Proteomes" id="UP000192578">
    <property type="component" value="Unassembled WGS sequence"/>
</dbReference>
<evidence type="ECO:0000313" key="17">
    <source>
        <dbReference type="EMBL" id="OQV13135.1"/>
    </source>
</evidence>
<dbReference type="InterPro" id="IPR017932">
    <property type="entry name" value="GATase_2_dom"/>
</dbReference>
<keyword evidence="14" id="KW-0408">Iron</keyword>
<dbReference type="PIRSF" id="PIRSF000485">
    <property type="entry name" value="Amd_phspho_trans"/>
    <property type="match status" value="1"/>
</dbReference>
<dbReference type="InterPro" id="IPR029055">
    <property type="entry name" value="Ntn_hydrolases_N"/>
</dbReference>
<dbReference type="Pfam" id="PF00156">
    <property type="entry name" value="Pribosyltran"/>
    <property type="match status" value="1"/>
</dbReference>
<feature type="binding site" evidence="14">
    <location>
        <position position="572"/>
    </location>
    <ligand>
        <name>[4Fe-4S] cluster</name>
        <dbReference type="ChEBI" id="CHEBI:49883"/>
    </ligand>
</feature>
<dbReference type="Gene3D" id="3.60.20.10">
    <property type="entry name" value="Glutamine Phosphoribosylpyrophosphate, subunit 1, domain 1"/>
    <property type="match status" value="1"/>
</dbReference>
<evidence type="ECO:0000256" key="13">
    <source>
        <dbReference type="PIRSR" id="PIRSR000485-2"/>
    </source>
</evidence>
<dbReference type="GO" id="GO:0051536">
    <property type="term" value="F:iron-sulfur cluster binding"/>
    <property type="evidence" value="ECO:0007669"/>
    <property type="project" value="UniProtKB-KW"/>
</dbReference>
<accession>A0A1W0WD44</accession>
<feature type="binding site" evidence="13">
    <location>
        <position position="468"/>
    </location>
    <ligand>
        <name>Mg(2+)</name>
        <dbReference type="ChEBI" id="CHEBI:18420"/>
    </ligand>
</feature>
<feature type="compositionally biased region" description="Polar residues" evidence="15">
    <location>
        <begin position="221"/>
        <end position="231"/>
    </location>
</feature>
<dbReference type="HAMAP" id="MF_01931">
    <property type="entry name" value="PurF"/>
    <property type="match status" value="1"/>
</dbReference>
<feature type="binding site" evidence="13">
    <location>
        <position position="405"/>
    </location>
    <ligand>
        <name>Mg(2+)</name>
        <dbReference type="ChEBI" id="CHEBI:18420"/>
    </ligand>
</feature>
<keyword evidence="14" id="KW-0411">Iron-sulfur</keyword>
<dbReference type="GO" id="GO:0009113">
    <property type="term" value="P:purine nucleobase biosynthetic process"/>
    <property type="evidence" value="ECO:0007669"/>
    <property type="project" value="InterPro"/>
</dbReference>
<evidence type="ECO:0000256" key="3">
    <source>
        <dbReference type="ARBA" id="ARBA00011941"/>
    </source>
</evidence>
<dbReference type="UniPathway" id="UPA00074">
    <property type="reaction ID" value="UER00124"/>
</dbReference>
<evidence type="ECO:0000256" key="1">
    <source>
        <dbReference type="ARBA" id="ARBA00005209"/>
    </source>
</evidence>
<dbReference type="Gene3D" id="3.40.50.2020">
    <property type="match status" value="1"/>
</dbReference>
<evidence type="ECO:0000256" key="6">
    <source>
        <dbReference type="ARBA" id="ARBA00022755"/>
    </source>
</evidence>
<feature type="binding site" evidence="14">
    <location>
        <position position="504"/>
    </location>
    <ligand>
        <name>[4Fe-4S] cluster</name>
        <dbReference type="ChEBI" id="CHEBI:49883"/>
    </ligand>
</feature>
<evidence type="ECO:0000313" key="18">
    <source>
        <dbReference type="Proteomes" id="UP000192578"/>
    </source>
</evidence>
<evidence type="ECO:0000256" key="2">
    <source>
        <dbReference type="ARBA" id="ARBA00010138"/>
    </source>
</evidence>
<dbReference type="SUPFAM" id="SSF53271">
    <property type="entry name" value="PRTase-like"/>
    <property type="match status" value="1"/>
</dbReference>
<evidence type="ECO:0000256" key="5">
    <source>
        <dbReference type="ARBA" id="ARBA00022679"/>
    </source>
</evidence>
<comment type="catalytic activity">
    <reaction evidence="10">
        <text>5-phospho-beta-D-ribosylamine + L-glutamate + diphosphate = 5-phospho-alpha-D-ribose 1-diphosphate + L-glutamine + H2O</text>
        <dbReference type="Rhea" id="RHEA:14905"/>
        <dbReference type="ChEBI" id="CHEBI:15377"/>
        <dbReference type="ChEBI" id="CHEBI:29985"/>
        <dbReference type="ChEBI" id="CHEBI:33019"/>
        <dbReference type="ChEBI" id="CHEBI:58017"/>
        <dbReference type="ChEBI" id="CHEBI:58359"/>
        <dbReference type="ChEBI" id="CHEBI:58681"/>
        <dbReference type="EC" id="2.4.2.14"/>
    </reaction>
    <physiologicalReaction direction="right-to-left" evidence="10">
        <dbReference type="Rhea" id="RHEA:14907"/>
    </physiologicalReaction>
</comment>
<dbReference type="GO" id="GO:0006189">
    <property type="term" value="P:'de novo' IMP biosynthetic process"/>
    <property type="evidence" value="ECO:0007669"/>
    <property type="project" value="UniProtKB-UniPathway"/>
</dbReference>
<feature type="domain" description="Glutamine amidotransferase type-2" evidence="16">
    <location>
        <begin position="17"/>
        <end position="335"/>
    </location>
</feature>
<evidence type="ECO:0000256" key="15">
    <source>
        <dbReference type="SAM" id="MobiDB-lite"/>
    </source>
</evidence>
<evidence type="ECO:0000259" key="16">
    <source>
        <dbReference type="PROSITE" id="PS51278"/>
    </source>
</evidence>
<evidence type="ECO:0000256" key="10">
    <source>
        <dbReference type="ARBA" id="ARBA00048545"/>
    </source>
</evidence>
<dbReference type="PROSITE" id="PS51278">
    <property type="entry name" value="GATASE_TYPE_2"/>
    <property type="match status" value="1"/>
</dbReference>
<dbReference type="OrthoDB" id="191723at2759"/>
<proteinExistence type="inferred from homology"/>
<reference evidence="18" key="1">
    <citation type="submission" date="2017-01" db="EMBL/GenBank/DDBJ databases">
        <title>Comparative genomics of anhydrobiosis in the tardigrade Hypsibius dujardini.</title>
        <authorList>
            <person name="Yoshida Y."/>
            <person name="Koutsovoulos G."/>
            <person name="Laetsch D."/>
            <person name="Stevens L."/>
            <person name="Kumar S."/>
            <person name="Horikawa D."/>
            <person name="Ishino K."/>
            <person name="Komine S."/>
            <person name="Tomita M."/>
            <person name="Blaxter M."/>
            <person name="Arakawa K."/>
        </authorList>
    </citation>
    <scope>NUCLEOTIDE SEQUENCE [LARGE SCALE GENOMIC DNA]</scope>
    <source>
        <strain evidence="18">Z151</strain>
    </source>
</reference>
<sequence>MGDNSDPVSGTGMREECAVFGCIAGGPWPNPDVNVAEIIFNGLVGLQHRGQESSGIVTGSGDDKSCRHVREQFVSGQKGLGENVFCKEPQCEPDSTKIRAKKAMGMVNTAFKDEDMRYLKGNLGLGHNRYSTAGRSDLINCQPLLLYTKFGEIAIAHNGEVVNQKSLRNSIFRHGGTFTADSDTEMIVRALLLMPGIDEQESPMTPTPTALNGHGPCEANKCSSPTKSCSNKGDGRLSRSISEDAGEPDWAKRIVALMGQYPLAYSFCLMHKDSIYAVRDCFGNRPLVLGKVPGLYDPEKVDAWIVASETCCFKDVGCKAIGEVLPGEIVKITRNGIESVARAPPKLHVSRKLTTAFCVFEYVYFARGDTFFEGQQVYSVRERCGRQLAKESWVEADIVSNVPDSATAAALGFSAESGIPYKEVLIKNPYVGRTFIQPSNRLRQLAVSKKFGALAENFAGKRIIIVDDSIVRGNTLQAIVKLLRDAGAKEVHVRAACPPVRNPCYMGINIPTRKELIANQMTVEEMPAFFGADSVSYLSIEGLRTAVEQGIKENPRETNEGEWAQVNKKGHCVACLTGEYPVTVQEELDW</sequence>
<comment type="cofactor">
    <cofactor evidence="13">
        <name>Mg(2+)</name>
        <dbReference type="ChEBI" id="CHEBI:18420"/>
    </cofactor>
    <text evidence="13">Binds 1 Mg(2+) ion per subunit.</text>
</comment>
<evidence type="ECO:0000256" key="9">
    <source>
        <dbReference type="ARBA" id="ARBA00033776"/>
    </source>
</evidence>
<evidence type="ECO:0000256" key="14">
    <source>
        <dbReference type="PIRSR" id="PIRSR000485-3"/>
    </source>
</evidence>
<feature type="binding site" evidence="13">
    <location>
        <position position="467"/>
    </location>
    <ligand>
        <name>Mg(2+)</name>
        <dbReference type="ChEBI" id="CHEBI:18420"/>
    </ligand>
</feature>
<dbReference type="InterPro" id="IPR000836">
    <property type="entry name" value="PRTase_dom"/>
</dbReference>
<keyword evidence="7" id="KW-0315">Glutamine amidotransferase</keyword>
<evidence type="ECO:0000256" key="11">
    <source>
        <dbReference type="PIRNR" id="PIRNR000485"/>
    </source>
</evidence>
<comment type="similarity">
    <text evidence="2 11">In the C-terminal section; belongs to the purine/pyrimidine phosphoribosyltransferase family.</text>
</comment>
<dbReference type="InterPro" id="IPR029057">
    <property type="entry name" value="PRTase-like"/>
</dbReference>
<keyword evidence="13" id="KW-0460">Magnesium</keyword>
<dbReference type="Pfam" id="PF13522">
    <property type="entry name" value="GATase_6"/>
    <property type="match status" value="1"/>
</dbReference>
<keyword evidence="4 11" id="KW-0328">Glycosyltransferase</keyword>
<dbReference type="GO" id="GO:0004044">
    <property type="term" value="F:amidophosphoribosyltransferase activity"/>
    <property type="evidence" value="ECO:0007669"/>
    <property type="project" value="UniProtKB-EC"/>
</dbReference>
<comment type="caution">
    <text evidence="17">The sequence shown here is derived from an EMBL/GenBank/DDBJ whole genome shotgun (WGS) entry which is preliminary data.</text>
</comment>
<gene>
    <name evidence="17" type="ORF">BV898_12674</name>
</gene>
<feature type="binding site" evidence="14">
    <location>
        <position position="575"/>
    </location>
    <ligand>
        <name>[4Fe-4S] cluster</name>
        <dbReference type="ChEBI" id="CHEBI:49883"/>
    </ligand>
</feature>
<keyword evidence="6 11" id="KW-0658">Purine biosynthesis</keyword>
<dbReference type="PANTHER" id="PTHR11907">
    <property type="entry name" value="AMIDOPHOSPHORIBOSYLTRANSFERASE"/>
    <property type="match status" value="1"/>
</dbReference>
<keyword evidence="13" id="KW-0479">Metal-binding</keyword>
<evidence type="ECO:0000256" key="12">
    <source>
        <dbReference type="PIRSR" id="PIRSR000485-1"/>
    </source>
</evidence>
<evidence type="ECO:0000256" key="4">
    <source>
        <dbReference type="ARBA" id="ARBA00022676"/>
    </source>
</evidence>
<dbReference type="InterPro" id="IPR005854">
    <property type="entry name" value="PurF"/>
</dbReference>
<evidence type="ECO:0000256" key="7">
    <source>
        <dbReference type="ARBA" id="ARBA00022962"/>
    </source>
</evidence>
<dbReference type="EMBL" id="MTYJ01000130">
    <property type="protein sequence ID" value="OQV13135.1"/>
    <property type="molecule type" value="Genomic_DNA"/>
</dbReference>
<feature type="active site" description="Nucleophile" evidence="12">
    <location>
        <position position="17"/>
    </location>
</feature>
<organism evidence="17 18">
    <name type="scientific">Hypsibius exemplaris</name>
    <name type="common">Freshwater tardigrade</name>
    <dbReference type="NCBI Taxonomy" id="2072580"/>
    <lineage>
        <taxon>Eukaryota</taxon>
        <taxon>Metazoa</taxon>
        <taxon>Ecdysozoa</taxon>
        <taxon>Tardigrada</taxon>
        <taxon>Eutardigrada</taxon>
        <taxon>Parachela</taxon>
        <taxon>Hypsibioidea</taxon>
        <taxon>Hypsibiidae</taxon>
        <taxon>Hypsibius</taxon>
    </lineage>
</organism>